<dbReference type="OrthoDB" id="8680283at2"/>
<evidence type="ECO:0000256" key="1">
    <source>
        <dbReference type="ARBA" id="ARBA00008645"/>
    </source>
</evidence>
<dbReference type="SUPFAM" id="SSF53474">
    <property type="entry name" value="alpha/beta-Hydrolases"/>
    <property type="match status" value="1"/>
</dbReference>
<dbReference type="AlphaFoldDB" id="A0A245ZPX5"/>
<dbReference type="GO" id="GO:0016787">
    <property type="term" value="F:hydrolase activity"/>
    <property type="evidence" value="ECO:0007669"/>
    <property type="project" value="UniProtKB-KW"/>
</dbReference>
<evidence type="ECO:0000313" key="5">
    <source>
        <dbReference type="Proteomes" id="UP000197783"/>
    </source>
</evidence>
<dbReference type="InterPro" id="IPR000073">
    <property type="entry name" value="AB_hydrolase_1"/>
</dbReference>
<reference evidence="4 5" key="1">
    <citation type="submission" date="2017-03" db="EMBL/GenBank/DDBJ databases">
        <title>Genome sequence of Sphingomonas mucosissima DSM 17494.</title>
        <authorList>
            <person name="Poehlein A."/>
            <person name="Wuebbeler J.H."/>
            <person name="Steinbuechel A."/>
            <person name="Daniel R."/>
        </authorList>
    </citation>
    <scope>NUCLEOTIDE SEQUENCE [LARGE SCALE GENOMIC DNA]</scope>
    <source>
        <strain evidence="4 5">DSM 17494</strain>
    </source>
</reference>
<dbReference type="Proteomes" id="UP000197783">
    <property type="component" value="Unassembled WGS sequence"/>
</dbReference>
<dbReference type="InterPro" id="IPR029058">
    <property type="entry name" value="AB_hydrolase_fold"/>
</dbReference>
<dbReference type="RefSeq" id="WP_088330882.1">
    <property type="nucleotide sequence ID" value="NZ_NBBJ01000001.1"/>
</dbReference>
<dbReference type="Pfam" id="PF00561">
    <property type="entry name" value="Abhydrolase_1"/>
    <property type="match status" value="1"/>
</dbReference>
<evidence type="ECO:0000256" key="2">
    <source>
        <dbReference type="ARBA" id="ARBA00022801"/>
    </source>
</evidence>
<dbReference type="Gene3D" id="3.40.50.1820">
    <property type="entry name" value="alpha/beta hydrolase"/>
    <property type="match status" value="1"/>
</dbReference>
<gene>
    <name evidence="4" type="primary">rsbQ</name>
    <name evidence="4" type="ORF">SPMU_00970</name>
</gene>
<keyword evidence="5" id="KW-1185">Reference proteome</keyword>
<protein>
    <submittedName>
        <fullName evidence="4">Sigma factor SigB regulation protein RsbQ</fullName>
    </submittedName>
</protein>
<name>A0A245ZPX5_9SPHN</name>
<evidence type="ECO:0000259" key="3">
    <source>
        <dbReference type="Pfam" id="PF00561"/>
    </source>
</evidence>
<dbReference type="PRINTS" id="PR00111">
    <property type="entry name" value="ABHYDROLASE"/>
</dbReference>
<evidence type="ECO:0000313" key="4">
    <source>
        <dbReference type="EMBL" id="OWK31779.1"/>
    </source>
</evidence>
<accession>A0A245ZPX5</accession>
<feature type="domain" description="AB hydrolase-1" evidence="3">
    <location>
        <begin position="32"/>
        <end position="263"/>
    </location>
</feature>
<comment type="caution">
    <text evidence="4">The sequence shown here is derived from an EMBL/GenBank/DDBJ whole genome shotgun (WGS) entry which is preliminary data.</text>
</comment>
<keyword evidence="2" id="KW-0378">Hydrolase</keyword>
<dbReference type="FunFam" id="3.40.50.1820:FF:000042">
    <property type="entry name" value="probable strigolactone esterase DAD2"/>
    <property type="match status" value="1"/>
</dbReference>
<dbReference type="PANTHER" id="PTHR43039">
    <property type="entry name" value="ESTERASE-RELATED"/>
    <property type="match status" value="1"/>
</dbReference>
<organism evidence="4 5">
    <name type="scientific">Sphingomonas mucosissima</name>
    <dbReference type="NCBI Taxonomy" id="370959"/>
    <lineage>
        <taxon>Bacteria</taxon>
        <taxon>Pseudomonadati</taxon>
        <taxon>Pseudomonadota</taxon>
        <taxon>Alphaproteobacteria</taxon>
        <taxon>Sphingomonadales</taxon>
        <taxon>Sphingomonadaceae</taxon>
        <taxon>Sphingomonas</taxon>
    </lineage>
</organism>
<comment type="similarity">
    <text evidence="1">Belongs to the AB hydrolase superfamily.</text>
</comment>
<proteinExistence type="inferred from homology"/>
<dbReference type="EMBL" id="NBBJ01000001">
    <property type="protein sequence ID" value="OWK31779.1"/>
    <property type="molecule type" value="Genomic_DNA"/>
</dbReference>
<sequence length="276" mass="29868">MSDPTYLRGGIRTDGPLARKHRVNVVGSGDEVIVLSHGLGTDQGAWREIVPALTDRFTVVLYDLPGAGPLLPEDFHPSNYTEISAFADDMLSLLDELGIERCCYLGHSVSGMIGVLAAIEAPSKFDQLVLLAASPRYLDEEGYVGGFRQEDLDTLFEAMTSNYQAWVAGFAPHAIGDNVPAAVSQFSSGLLAMRPDVTARIARMIFQSDVRSLLPLLQVPTLLIHSRNDIAVPEAVAHYLHAHMSSSTLVWIDAPGHLPHLSAPDQVKAILRAHVG</sequence>